<accession>A0ABR7HHD1</accession>
<sequence length="185" mass="21954">MGLFKKLDLWSIDDGLQKIIDYYYDGNERNSQYWDHYSDQINEMGELAADMMCEMRDIRQKVSYQMPWKEQQQFCEDDECTYTEVAWWNTAACMLSDTDMTELLEGENIYGSDIWEEKNKRIKALERLTKKQQMFLYTEVIGFIFRYQELVAAFETITAVIRELEYHQSFVIGKDGVIAPDAAYL</sequence>
<protein>
    <submittedName>
        <fullName evidence="1">Uncharacterized protein</fullName>
    </submittedName>
</protein>
<name>A0ABR7HHD1_9FIRM</name>
<gene>
    <name evidence="1" type="ORF">H8S75_32390</name>
</gene>
<dbReference type="EMBL" id="JACOPB010000073">
    <property type="protein sequence ID" value="MBC5712597.1"/>
    <property type="molecule type" value="Genomic_DNA"/>
</dbReference>
<proteinExistence type="predicted"/>
<reference evidence="1 2" key="1">
    <citation type="submission" date="2020-08" db="EMBL/GenBank/DDBJ databases">
        <title>Genome public.</title>
        <authorList>
            <person name="Liu C."/>
            <person name="Sun Q."/>
        </authorList>
    </citation>
    <scope>NUCLEOTIDE SEQUENCE [LARGE SCALE GENOMIC DNA]</scope>
    <source>
        <strain evidence="1 2">NSJ-66</strain>
    </source>
</reference>
<comment type="caution">
    <text evidence="1">The sequence shown here is derived from an EMBL/GenBank/DDBJ whole genome shotgun (WGS) entry which is preliminary data.</text>
</comment>
<evidence type="ECO:0000313" key="2">
    <source>
        <dbReference type="Proteomes" id="UP000634672"/>
    </source>
</evidence>
<dbReference type="Proteomes" id="UP000634672">
    <property type="component" value="Unassembled WGS sequence"/>
</dbReference>
<organism evidence="1 2">
    <name type="scientific">Hungatella hominis</name>
    <dbReference type="NCBI Taxonomy" id="2763050"/>
    <lineage>
        <taxon>Bacteria</taxon>
        <taxon>Bacillati</taxon>
        <taxon>Bacillota</taxon>
        <taxon>Clostridia</taxon>
        <taxon>Lachnospirales</taxon>
        <taxon>Lachnospiraceae</taxon>
        <taxon>Hungatella</taxon>
    </lineage>
</organism>
<evidence type="ECO:0000313" key="1">
    <source>
        <dbReference type="EMBL" id="MBC5712597.1"/>
    </source>
</evidence>
<dbReference type="RefSeq" id="WP_187024981.1">
    <property type="nucleotide sequence ID" value="NZ_JACOPB010000073.1"/>
</dbReference>
<keyword evidence="2" id="KW-1185">Reference proteome</keyword>